<feature type="transmembrane region" description="Helical" evidence="7">
    <location>
        <begin position="47"/>
        <end position="70"/>
    </location>
</feature>
<dbReference type="Proteomes" id="UP000273145">
    <property type="component" value="Chromosome"/>
</dbReference>
<feature type="transmembrane region" description="Helical" evidence="7">
    <location>
        <begin position="91"/>
        <end position="114"/>
    </location>
</feature>
<evidence type="ECO:0000256" key="1">
    <source>
        <dbReference type="ARBA" id="ARBA00004651"/>
    </source>
</evidence>
<dbReference type="NCBIfam" id="TIGR00797">
    <property type="entry name" value="matE"/>
    <property type="match status" value="1"/>
</dbReference>
<dbReference type="GO" id="GO:0015297">
    <property type="term" value="F:antiporter activity"/>
    <property type="evidence" value="ECO:0007669"/>
    <property type="project" value="InterPro"/>
</dbReference>
<dbReference type="InterPro" id="IPR048279">
    <property type="entry name" value="MdtK-like"/>
</dbReference>
<dbReference type="PANTHER" id="PTHR43549">
    <property type="entry name" value="MULTIDRUG RESISTANCE PROTEIN YPNP-RELATED"/>
    <property type="match status" value="1"/>
</dbReference>
<keyword evidence="4 7" id="KW-0812">Transmembrane</keyword>
<evidence type="ECO:0000313" key="9">
    <source>
        <dbReference type="Proteomes" id="UP000273145"/>
    </source>
</evidence>
<dbReference type="InterPro" id="IPR002528">
    <property type="entry name" value="MATE_fam"/>
</dbReference>
<dbReference type="InterPro" id="IPR052031">
    <property type="entry name" value="Membrane_Transporter-Flippase"/>
</dbReference>
<protein>
    <submittedName>
        <fullName evidence="8">MATE family efflux transporter</fullName>
    </submittedName>
</protein>
<feature type="transmembrane region" description="Helical" evidence="7">
    <location>
        <begin position="235"/>
        <end position="261"/>
    </location>
</feature>
<dbReference type="AlphaFoldDB" id="A0A3S8S0G8"/>
<evidence type="ECO:0000256" key="4">
    <source>
        <dbReference type="ARBA" id="ARBA00022692"/>
    </source>
</evidence>
<sequence>MKQHDFTKGNIWRQLVTFSAPLLLTNLLQVSYQFIDSLWVGNLLGTNALGAVAISSTVLFTILSFIIGINNAALTILSQIKGKQDESGLKSYVNAFSVILGLIAIVLGVFGFVFTEKILLLLGTPSEMIPLAVTYLQINFLGILFLFGYNFIGTVYRALGNSQTPLRFVMIAVVLNAVLDPLFIYVFQWGIRGAAYATVIAQGAAFFYGLVLSLRRKFIPFSMPRWPKKAEVSLILTQGIPSGLQMMAISAGSAAIMSVVASFGKDTVAGFGAAQRLDSLIMLPAQALGVAVTSMAGQNIAVQQWERVRKIAGYAIVLNLAIMLFISSVIFIMAKPGIVMFISEPGAVVFGASYVQMIAFFYPFLGLNFIFNGVVRASGAMLQVLVLNIISFWILRYPLTYVFAGLLGEKGIAVGIGLSFMISSVISYAYYRFGRWRTKNLFAKAES</sequence>
<dbReference type="OrthoDB" id="9776324at2"/>
<keyword evidence="9" id="KW-1185">Reference proteome</keyword>
<accession>A0A3S8S0G8</accession>
<dbReference type="KEGG" id="plen:EIM92_22730"/>
<organism evidence="8 9">
    <name type="scientific">Paenibacillus lentus</name>
    <dbReference type="NCBI Taxonomy" id="1338368"/>
    <lineage>
        <taxon>Bacteria</taxon>
        <taxon>Bacillati</taxon>
        <taxon>Bacillota</taxon>
        <taxon>Bacilli</taxon>
        <taxon>Bacillales</taxon>
        <taxon>Paenibacillaceae</taxon>
        <taxon>Paenibacillus</taxon>
    </lineage>
</organism>
<name>A0A3S8S0G8_9BACL</name>
<dbReference type="GO" id="GO:0005886">
    <property type="term" value="C:plasma membrane"/>
    <property type="evidence" value="ECO:0007669"/>
    <property type="project" value="UniProtKB-SubCell"/>
</dbReference>
<feature type="transmembrane region" description="Helical" evidence="7">
    <location>
        <begin position="134"/>
        <end position="156"/>
    </location>
</feature>
<comment type="subcellular location">
    <subcellularLocation>
        <location evidence="1">Cell membrane</location>
        <topology evidence="1">Multi-pass membrane protein</topology>
    </subcellularLocation>
</comment>
<evidence type="ECO:0000256" key="5">
    <source>
        <dbReference type="ARBA" id="ARBA00022989"/>
    </source>
</evidence>
<reference evidence="8 9" key="1">
    <citation type="submission" date="2018-11" db="EMBL/GenBank/DDBJ databases">
        <title>Genome sequencing of Paenibacillus lentus DSM25539(T).</title>
        <authorList>
            <person name="Kook J.-K."/>
            <person name="Park S.-N."/>
            <person name="Lim Y.K."/>
        </authorList>
    </citation>
    <scope>NUCLEOTIDE SEQUENCE [LARGE SCALE GENOMIC DNA]</scope>
    <source>
        <strain evidence="8 9">DSM 25539</strain>
    </source>
</reference>
<evidence type="ECO:0000256" key="3">
    <source>
        <dbReference type="ARBA" id="ARBA00022475"/>
    </source>
</evidence>
<feature type="transmembrane region" description="Helical" evidence="7">
    <location>
        <begin position="12"/>
        <end position="35"/>
    </location>
</feature>
<feature type="transmembrane region" description="Helical" evidence="7">
    <location>
        <begin position="168"/>
        <end position="187"/>
    </location>
</feature>
<feature type="transmembrane region" description="Helical" evidence="7">
    <location>
        <begin position="193"/>
        <end position="214"/>
    </location>
</feature>
<evidence type="ECO:0000256" key="6">
    <source>
        <dbReference type="ARBA" id="ARBA00023136"/>
    </source>
</evidence>
<proteinExistence type="predicted"/>
<dbReference type="CDD" id="cd13138">
    <property type="entry name" value="MATE_yoeA_like"/>
    <property type="match status" value="1"/>
</dbReference>
<evidence type="ECO:0000256" key="7">
    <source>
        <dbReference type="SAM" id="Phobius"/>
    </source>
</evidence>
<keyword evidence="3" id="KW-1003">Cell membrane</keyword>
<keyword evidence="6 7" id="KW-0472">Membrane</keyword>
<feature type="transmembrane region" description="Helical" evidence="7">
    <location>
        <begin position="411"/>
        <end position="431"/>
    </location>
</feature>
<evidence type="ECO:0000313" key="8">
    <source>
        <dbReference type="EMBL" id="AZK48648.1"/>
    </source>
</evidence>
<keyword evidence="5 7" id="KW-1133">Transmembrane helix</keyword>
<feature type="transmembrane region" description="Helical" evidence="7">
    <location>
        <begin position="382"/>
        <end position="399"/>
    </location>
</feature>
<dbReference type="EMBL" id="CP034248">
    <property type="protein sequence ID" value="AZK48648.1"/>
    <property type="molecule type" value="Genomic_DNA"/>
</dbReference>
<dbReference type="PANTHER" id="PTHR43549:SF3">
    <property type="entry name" value="MULTIDRUG RESISTANCE PROTEIN YPNP-RELATED"/>
    <property type="match status" value="1"/>
</dbReference>
<dbReference type="PIRSF" id="PIRSF006603">
    <property type="entry name" value="DinF"/>
    <property type="match status" value="1"/>
</dbReference>
<feature type="transmembrane region" description="Helical" evidence="7">
    <location>
        <begin position="314"/>
        <end position="334"/>
    </location>
</feature>
<feature type="transmembrane region" description="Helical" evidence="7">
    <location>
        <begin position="354"/>
        <end position="375"/>
    </location>
</feature>
<dbReference type="GO" id="GO:0042910">
    <property type="term" value="F:xenobiotic transmembrane transporter activity"/>
    <property type="evidence" value="ECO:0007669"/>
    <property type="project" value="InterPro"/>
</dbReference>
<evidence type="ECO:0000256" key="2">
    <source>
        <dbReference type="ARBA" id="ARBA00022448"/>
    </source>
</evidence>
<feature type="transmembrane region" description="Helical" evidence="7">
    <location>
        <begin position="281"/>
        <end position="302"/>
    </location>
</feature>
<dbReference type="Pfam" id="PF01554">
    <property type="entry name" value="MatE"/>
    <property type="match status" value="2"/>
</dbReference>
<gene>
    <name evidence="8" type="ORF">EIM92_22730</name>
</gene>
<keyword evidence="2" id="KW-0813">Transport</keyword>
<dbReference type="RefSeq" id="WP_125084799.1">
    <property type="nucleotide sequence ID" value="NZ_CP034248.1"/>
</dbReference>